<dbReference type="InterPro" id="IPR035906">
    <property type="entry name" value="MetI-like_sf"/>
</dbReference>
<feature type="transmembrane region" description="Helical" evidence="7">
    <location>
        <begin position="109"/>
        <end position="131"/>
    </location>
</feature>
<evidence type="ECO:0000313" key="9">
    <source>
        <dbReference type="EMBL" id="MFC6082713.1"/>
    </source>
</evidence>
<keyword evidence="5 7" id="KW-1133">Transmembrane helix</keyword>
<evidence type="ECO:0000313" key="10">
    <source>
        <dbReference type="Proteomes" id="UP001596137"/>
    </source>
</evidence>
<sequence>MKNPTGSRWPRFALRRGGRLLGSLWVLVTASFLMIHLVPGDPVRAALGPTAPADLVLAHKQELGLLDPLWRQYADFLSRLLSGELGVSISSRLPVGETIAHRLPATAQLAVAAFLLAVAVAVPVGVVMAVLTRRGRGRRAELAFTGTSVVVGAIPDFLLGVGLVYLLAVQMHVFPVAGLDGPRSYVLPVLALAIGPAAVLSRIVRVEMLAVMEADYIRTARAKRLTPLRVHVVHALPNAVTATLTIGGLLLSSLVAGTVLVENVFAWPGLGSSIVSSIVAKDYPLVQGTILVYGVGVLLINTLVDVVLALLDPRSAIGES</sequence>
<dbReference type="Proteomes" id="UP001596137">
    <property type="component" value="Unassembled WGS sequence"/>
</dbReference>
<evidence type="ECO:0000259" key="8">
    <source>
        <dbReference type="PROSITE" id="PS50928"/>
    </source>
</evidence>
<name>A0ABW1NIJ2_9ACTN</name>
<keyword evidence="10" id="KW-1185">Reference proteome</keyword>
<feature type="transmembrane region" description="Helical" evidence="7">
    <location>
        <begin position="290"/>
        <end position="311"/>
    </location>
</feature>
<evidence type="ECO:0000256" key="4">
    <source>
        <dbReference type="ARBA" id="ARBA00022692"/>
    </source>
</evidence>
<protein>
    <submittedName>
        <fullName evidence="9">ABC transporter permease</fullName>
    </submittedName>
</protein>
<evidence type="ECO:0000256" key="2">
    <source>
        <dbReference type="ARBA" id="ARBA00022448"/>
    </source>
</evidence>
<evidence type="ECO:0000256" key="3">
    <source>
        <dbReference type="ARBA" id="ARBA00022475"/>
    </source>
</evidence>
<dbReference type="RefSeq" id="WP_380753371.1">
    <property type="nucleotide sequence ID" value="NZ_JBHSRF010000019.1"/>
</dbReference>
<keyword evidence="6 7" id="KW-0472">Membrane</keyword>
<keyword evidence="2 7" id="KW-0813">Transport</keyword>
<dbReference type="SUPFAM" id="SSF161098">
    <property type="entry name" value="MetI-like"/>
    <property type="match status" value="1"/>
</dbReference>
<feature type="transmembrane region" description="Helical" evidence="7">
    <location>
        <begin position="239"/>
        <end position="261"/>
    </location>
</feature>
<keyword evidence="4 7" id="KW-0812">Transmembrane</keyword>
<evidence type="ECO:0000256" key="5">
    <source>
        <dbReference type="ARBA" id="ARBA00022989"/>
    </source>
</evidence>
<evidence type="ECO:0000256" key="7">
    <source>
        <dbReference type="RuleBase" id="RU363032"/>
    </source>
</evidence>
<evidence type="ECO:0000256" key="6">
    <source>
        <dbReference type="ARBA" id="ARBA00023136"/>
    </source>
</evidence>
<comment type="subcellular location">
    <subcellularLocation>
        <location evidence="1 7">Cell membrane</location>
        <topology evidence="1 7">Multi-pass membrane protein</topology>
    </subcellularLocation>
</comment>
<comment type="caution">
    <text evidence="9">The sequence shown here is derived from an EMBL/GenBank/DDBJ whole genome shotgun (WGS) entry which is preliminary data.</text>
</comment>
<dbReference type="PROSITE" id="PS50928">
    <property type="entry name" value="ABC_TM1"/>
    <property type="match status" value="1"/>
</dbReference>
<reference evidence="10" key="1">
    <citation type="journal article" date="2019" name="Int. J. Syst. Evol. Microbiol.">
        <title>The Global Catalogue of Microorganisms (GCM) 10K type strain sequencing project: providing services to taxonomists for standard genome sequencing and annotation.</title>
        <authorList>
            <consortium name="The Broad Institute Genomics Platform"/>
            <consortium name="The Broad Institute Genome Sequencing Center for Infectious Disease"/>
            <person name="Wu L."/>
            <person name="Ma J."/>
        </authorList>
    </citation>
    <scope>NUCLEOTIDE SEQUENCE [LARGE SCALE GENOMIC DNA]</scope>
    <source>
        <strain evidence="10">JCM 30346</strain>
    </source>
</reference>
<feature type="transmembrane region" description="Helical" evidence="7">
    <location>
        <begin position="185"/>
        <end position="204"/>
    </location>
</feature>
<feature type="transmembrane region" description="Helical" evidence="7">
    <location>
        <begin position="20"/>
        <end position="38"/>
    </location>
</feature>
<feature type="transmembrane region" description="Helical" evidence="7">
    <location>
        <begin position="143"/>
        <end position="165"/>
    </location>
</feature>
<dbReference type="CDD" id="cd06261">
    <property type="entry name" value="TM_PBP2"/>
    <property type="match status" value="1"/>
</dbReference>
<feature type="domain" description="ABC transmembrane type-1" evidence="8">
    <location>
        <begin position="103"/>
        <end position="304"/>
    </location>
</feature>
<dbReference type="Gene3D" id="1.10.3720.10">
    <property type="entry name" value="MetI-like"/>
    <property type="match status" value="1"/>
</dbReference>
<dbReference type="PANTHER" id="PTHR43163:SF6">
    <property type="entry name" value="DIPEPTIDE TRANSPORT SYSTEM PERMEASE PROTEIN DPPB-RELATED"/>
    <property type="match status" value="1"/>
</dbReference>
<proteinExistence type="inferred from homology"/>
<dbReference type="Pfam" id="PF00528">
    <property type="entry name" value="BPD_transp_1"/>
    <property type="match status" value="1"/>
</dbReference>
<accession>A0ABW1NIJ2</accession>
<dbReference type="EMBL" id="JBHSRF010000019">
    <property type="protein sequence ID" value="MFC6082713.1"/>
    <property type="molecule type" value="Genomic_DNA"/>
</dbReference>
<dbReference type="Pfam" id="PF19300">
    <property type="entry name" value="BPD_transp_1_N"/>
    <property type="match status" value="1"/>
</dbReference>
<evidence type="ECO:0000256" key="1">
    <source>
        <dbReference type="ARBA" id="ARBA00004651"/>
    </source>
</evidence>
<dbReference type="InterPro" id="IPR045621">
    <property type="entry name" value="BPD_transp_1_N"/>
</dbReference>
<dbReference type="InterPro" id="IPR000515">
    <property type="entry name" value="MetI-like"/>
</dbReference>
<comment type="similarity">
    <text evidence="7">Belongs to the binding-protein-dependent transport system permease family.</text>
</comment>
<keyword evidence="3" id="KW-1003">Cell membrane</keyword>
<dbReference type="PANTHER" id="PTHR43163">
    <property type="entry name" value="DIPEPTIDE TRANSPORT SYSTEM PERMEASE PROTEIN DPPB-RELATED"/>
    <property type="match status" value="1"/>
</dbReference>
<gene>
    <name evidence="9" type="ORF">ACFP1K_16205</name>
</gene>
<organism evidence="9 10">
    <name type="scientific">Sphaerisporangium aureirubrum</name>
    <dbReference type="NCBI Taxonomy" id="1544736"/>
    <lineage>
        <taxon>Bacteria</taxon>
        <taxon>Bacillati</taxon>
        <taxon>Actinomycetota</taxon>
        <taxon>Actinomycetes</taxon>
        <taxon>Streptosporangiales</taxon>
        <taxon>Streptosporangiaceae</taxon>
        <taxon>Sphaerisporangium</taxon>
    </lineage>
</organism>